<evidence type="ECO:0000313" key="2">
    <source>
        <dbReference type="Proteomes" id="UP000583127"/>
    </source>
</evidence>
<dbReference type="EMBL" id="JABBFZ010000012">
    <property type="protein sequence ID" value="NML33006.1"/>
    <property type="molecule type" value="Genomic_DNA"/>
</dbReference>
<reference evidence="1 2" key="1">
    <citation type="submission" date="2020-04" db="EMBL/GenBank/DDBJ databases">
        <title>Paraburkholderia sp. G-4-1-8 isolated from soil.</title>
        <authorList>
            <person name="Dahal R.H."/>
        </authorList>
    </citation>
    <scope>NUCLEOTIDE SEQUENCE [LARGE SCALE GENOMIC DNA]</scope>
    <source>
        <strain evidence="1 2">G-4-1-8</strain>
    </source>
</reference>
<accession>A0A7X9ZYP1</accession>
<dbReference type="AlphaFoldDB" id="A0A7X9ZYP1"/>
<evidence type="ECO:0000313" key="1">
    <source>
        <dbReference type="EMBL" id="NML33006.1"/>
    </source>
</evidence>
<proteinExistence type="predicted"/>
<dbReference type="Proteomes" id="UP000583127">
    <property type="component" value="Unassembled WGS sequence"/>
</dbReference>
<keyword evidence="2" id="KW-1185">Reference proteome</keyword>
<sequence>MSNIADNRYKATFRREIGRRNASSGWRAVAREMEEDEQGRKDCLLDVRLCSYSVCWISGAQKIIELRF</sequence>
<protein>
    <submittedName>
        <fullName evidence="1">Uncharacterized protein</fullName>
    </submittedName>
</protein>
<dbReference type="RefSeq" id="WP_169499258.1">
    <property type="nucleotide sequence ID" value="NZ_JABBFZ010000012.1"/>
</dbReference>
<name>A0A7X9ZYP1_9BURK</name>
<comment type="caution">
    <text evidence="1">The sequence shown here is derived from an EMBL/GenBank/DDBJ whole genome shotgun (WGS) entry which is preliminary data.</text>
</comment>
<organism evidence="1 2">
    <name type="scientific">Paraburkholderia antibiotica</name>
    <dbReference type="NCBI Taxonomy" id="2728839"/>
    <lineage>
        <taxon>Bacteria</taxon>
        <taxon>Pseudomonadati</taxon>
        <taxon>Pseudomonadota</taxon>
        <taxon>Betaproteobacteria</taxon>
        <taxon>Burkholderiales</taxon>
        <taxon>Burkholderiaceae</taxon>
        <taxon>Paraburkholderia</taxon>
    </lineage>
</organism>
<gene>
    <name evidence="1" type="ORF">HHL14_19485</name>
</gene>